<keyword evidence="4 10" id="KW-0489">Methyltransferase</keyword>
<dbReference type="InterPro" id="IPR023273">
    <property type="entry name" value="RCMT_NOP2"/>
</dbReference>
<dbReference type="AlphaFoldDB" id="A0A376B695"/>
<feature type="compositionally biased region" description="Acidic residues" evidence="12">
    <location>
        <begin position="88"/>
        <end position="108"/>
    </location>
</feature>
<dbReference type="GO" id="GO:0009383">
    <property type="term" value="F:rRNA (cytosine-C5-)-methyltransferase activity"/>
    <property type="evidence" value="ECO:0007669"/>
    <property type="project" value="TreeGrafter"/>
</dbReference>
<evidence type="ECO:0000313" key="15">
    <source>
        <dbReference type="Proteomes" id="UP000262825"/>
    </source>
</evidence>
<feature type="binding site" evidence="10">
    <location>
        <position position="367"/>
    </location>
    <ligand>
        <name>S-adenosyl-L-methionine</name>
        <dbReference type="ChEBI" id="CHEBI:59789"/>
    </ligand>
</feature>
<evidence type="ECO:0000256" key="8">
    <source>
        <dbReference type="ARBA" id="ARBA00023242"/>
    </source>
</evidence>
<dbReference type="PROSITE" id="PS51686">
    <property type="entry name" value="SAM_MT_RSMB_NOP"/>
    <property type="match status" value="1"/>
</dbReference>
<evidence type="ECO:0000256" key="10">
    <source>
        <dbReference type="PROSITE-ProRule" id="PRU01023"/>
    </source>
</evidence>
<dbReference type="PRINTS" id="PR02008">
    <property type="entry name" value="RCMTFAMILY"/>
</dbReference>
<keyword evidence="5 10" id="KW-0808">Transferase</keyword>
<keyword evidence="6 10" id="KW-0949">S-adenosyl-L-methionine</keyword>
<evidence type="ECO:0000256" key="7">
    <source>
        <dbReference type="ARBA" id="ARBA00022884"/>
    </source>
</evidence>
<evidence type="ECO:0000256" key="4">
    <source>
        <dbReference type="ARBA" id="ARBA00022603"/>
    </source>
</evidence>
<dbReference type="EMBL" id="UFAJ01000268">
    <property type="protein sequence ID" value="SSD60089.1"/>
    <property type="molecule type" value="Genomic_DNA"/>
</dbReference>
<feature type="coiled-coil region" evidence="11">
    <location>
        <begin position="134"/>
        <end position="161"/>
    </location>
</feature>
<feature type="compositionally biased region" description="Basic and acidic residues" evidence="12">
    <location>
        <begin position="9"/>
        <end position="21"/>
    </location>
</feature>
<protein>
    <recommendedName>
        <fullName evidence="9">Nucleolar protein 2</fullName>
    </recommendedName>
</protein>
<dbReference type="Gene3D" id="3.30.70.1170">
    <property type="entry name" value="Sun protein, domain 3"/>
    <property type="match status" value="1"/>
</dbReference>
<feature type="domain" description="SAM-dependent MTase RsmB/NOP-type" evidence="13">
    <location>
        <begin position="251"/>
        <end position="539"/>
    </location>
</feature>
<feature type="binding site" evidence="10">
    <location>
        <begin position="343"/>
        <end position="349"/>
    </location>
    <ligand>
        <name>S-adenosyl-L-methionine</name>
        <dbReference type="ChEBI" id="CHEBI:59789"/>
    </ligand>
</feature>
<evidence type="ECO:0000256" key="11">
    <source>
        <dbReference type="SAM" id="Coils"/>
    </source>
</evidence>
<evidence type="ECO:0000256" key="1">
    <source>
        <dbReference type="ARBA" id="ARBA00004604"/>
    </source>
</evidence>
<dbReference type="OrthoDB" id="3972801at2759"/>
<feature type="binding site" evidence="10">
    <location>
        <position position="394"/>
    </location>
    <ligand>
        <name>S-adenosyl-L-methionine</name>
        <dbReference type="ChEBI" id="CHEBI:59789"/>
    </ligand>
</feature>
<evidence type="ECO:0000256" key="2">
    <source>
        <dbReference type="ARBA" id="ARBA00007494"/>
    </source>
</evidence>
<dbReference type="VEuPathDB" id="FungiDB:SCODWIG_01850"/>
<dbReference type="NCBIfam" id="TIGR00446">
    <property type="entry name" value="nop2p"/>
    <property type="match status" value="1"/>
</dbReference>
<feature type="active site" description="Nucleophile" evidence="10">
    <location>
        <position position="468"/>
    </location>
</feature>
<name>A0A376B695_9ASCO</name>
<evidence type="ECO:0000256" key="12">
    <source>
        <dbReference type="SAM" id="MobiDB-lite"/>
    </source>
</evidence>
<keyword evidence="15" id="KW-1185">Reference proteome</keyword>
<dbReference type="PANTHER" id="PTHR22807">
    <property type="entry name" value="NOP2 YEAST -RELATED NOL1/NOP2/FMU SUN DOMAIN-CONTAINING"/>
    <property type="match status" value="1"/>
</dbReference>
<dbReference type="CDD" id="cd02440">
    <property type="entry name" value="AdoMet_MTases"/>
    <property type="match status" value="1"/>
</dbReference>
<dbReference type="GO" id="GO:0070475">
    <property type="term" value="P:rRNA base methylation"/>
    <property type="evidence" value="ECO:0007669"/>
    <property type="project" value="TreeGrafter"/>
</dbReference>
<dbReference type="GO" id="GO:0003723">
    <property type="term" value="F:RNA binding"/>
    <property type="evidence" value="ECO:0007669"/>
    <property type="project" value="UniProtKB-UniRule"/>
</dbReference>
<evidence type="ECO:0000259" key="13">
    <source>
        <dbReference type="PROSITE" id="PS51686"/>
    </source>
</evidence>
<keyword evidence="11" id="KW-0175">Coiled coil</keyword>
<feature type="region of interest" description="Disordered" evidence="12">
    <location>
        <begin position="1"/>
        <end position="125"/>
    </location>
</feature>
<sequence length="604" mass="67893">MGSRRSKNKQRDPPSLDEFKAKKDKSKKKHSSSSTTGKSNGNKRSSDAESHVKRKKVKESKTEEEEVEDNLPVVDYEELSKAKKSLFDEDEDLQDEFDLEQEYDDDEDDNKRERPMWSDDEDDEVDIEELNATNIEALSKKLDEEQALEEEEAEKELIEADKLQPRAVDILPTAEQEAVEDQSPPDLTSIRTRMIEIVKVLEDFKNMGAPGRSRSEYVDRLLKDISKYFGYSPFLAEKLFNLFSPSEAMEFFEANEIARPITIRTNTLKTRRRDLAQALVNRGVNLQPIGNWTKVGLQIFDSQVPVGATPEYLAGHYILQAASSFLPVIALDPQENERILDMASAPGGKTTYISALMKNTGCVFANDFNKARTKSLIANIHRLGCTNTIVCNYDAREFPKVIGGFDRVLLDAPCSGTGVIGKDQSVKVSRTEKDFIDIPHLQKQLLLSAIDSVDYNSKTGGVIVYSTCSVAVEEDEAVINYALRKRPNVKLVDTGLEIGKPGFTSFRGKTFHASCSLARRYYPHIYNVDGFFVAKFVKTGPSKFDDNKASAKEKEAAARQEALEEGIINNDFAAFEEKEDERYIAKSKKNSLLKKGVNPKAIKK</sequence>
<dbReference type="SUPFAM" id="SSF53335">
    <property type="entry name" value="S-adenosyl-L-methionine-dependent methyltransferases"/>
    <property type="match status" value="1"/>
</dbReference>
<dbReference type="InterPro" id="IPR018314">
    <property type="entry name" value="RsmB/NOL1/NOP2-like_CS"/>
</dbReference>
<keyword evidence="7 10" id="KW-0694">RNA-binding</keyword>
<dbReference type="GO" id="GO:0005730">
    <property type="term" value="C:nucleolus"/>
    <property type="evidence" value="ECO:0007669"/>
    <property type="project" value="UniProtKB-SubCell"/>
</dbReference>
<feature type="compositionally biased region" description="Basic residues" evidence="12">
    <location>
        <begin position="22"/>
        <end position="31"/>
    </location>
</feature>
<dbReference type="PANTHER" id="PTHR22807:SF30">
    <property type="entry name" value="28S RRNA (CYTOSINE(4447)-C(5))-METHYLTRANSFERASE-RELATED"/>
    <property type="match status" value="1"/>
</dbReference>
<comment type="similarity">
    <text evidence="2 10">Belongs to the class I-like SAM-binding methyltransferase superfamily. RsmB/NOP family.</text>
</comment>
<gene>
    <name evidence="14" type="ORF">SCODWIG_01850</name>
</gene>
<keyword evidence="8" id="KW-0539">Nucleus</keyword>
<dbReference type="InterPro" id="IPR023267">
    <property type="entry name" value="RCMT"/>
</dbReference>
<accession>A0A376B695</accession>
<dbReference type="FunFam" id="3.30.70.1170:FF:000001">
    <property type="entry name" value="Ribosomal RNA methyltransferase Nop2"/>
    <property type="match status" value="1"/>
</dbReference>
<dbReference type="InterPro" id="IPR029063">
    <property type="entry name" value="SAM-dependent_MTases_sf"/>
</dbReference>
<evidence type="ECO:0000256" key="9">
    <source>
        <dbReference type="ARBA" id="ARBA00082314"/>
    </source>
</evidence>
<dbReference type="GO" id="GO:0000470">
    <property type="term" value="P:maturation of LSU-rRNA"/>
    <property type="evidence" value="ECO:0007669"/>
    <property type="project" value="TreeGrafter"/>
</dbReference>
<dbReference type="PROSITE" id="PS01153">
    <property type="entry name" value="NOL1_NOP2_SUN"/>
    <property type="match status" value="1"/>
</dbReference>
<comment type="subcellular location">
    <subcellularLocation>
        <location evidence="1">Nucleus</location>
        <location evidence="1">Nucleolus</location>
    </subcellularLocation>
</comment>
<feature type="binding site" evidence="10">
    <location>
        <position position="411"/>
    </location>
    <ligand>
        <name>S-adenosyl-L-methionine</name>
        <dbReference type="ChEBI" id="CHEBI:59789"/>
    </ligand>
</feature>
<dbReference type="Proteomes" id="UP000262825">
    <property type="component" value="Unassembled WGS sequence"/>
</dbReference>
<evidence type="ECO:0000256" key="3">
    <source>
        <dbReference type="ARBA" id="ARBA00022517"/>
    </source>
</evidence>
<evidence type="ECO:0000256" key="6">
    <source>
        <dbReference type="ARBA" id="ARBA00022691"/>
    </source>
</evidence>
<dbReference type="PRINTS" id="PR02012">
    <property type="entry name" value="RCMTNOP2"/>
</dbReference>
<dbReference type="InterPro" id="IPR001678">
    <property type="entry name" value="MeTrfase_RsmB-F_NOP2_dom"/>
</dbReference>
<dbReference type="FunFam" id="3.40.50.150:FF:000192">
    <property type="entry name" value="NOP2p rRNA m5C methyltransferase"/>
    <property type="match status" value="1"/>
</dbReference>
<reference evidence="15" key="1">
    <citation type="submission" date="2018-06" db="EMBL/GenBank/DDBJ databases">
        <authorList>
            <person name="Guldener U."/>
        </authorList>
    </citation>
    <scope>NUCLEOTIDE SEQUENCE [LARGE SCALE GENOMIC DNA]</scope>
    <source>
        <strain evidence="15">UTAD17</strain>
    </source>
</reference>
<organism evidence="14 15">
    <name type="scientific">Saccharomycodes ludwigii</name>
    <dbReference type="NCBI Taxonomy" id="36035"/>
    <lineage>
        <taxon>Eukaryota</taxon>
        <taxon>Fungi</taxon>
        <taxon>Dikarya</taxon>
        <taxon>Ascomycota</taxon>
        <taxon>Saccharomycotina</taxon>
        <taxon>Saccharomycetes</taxon>
        <taxon>Saccharomycodales</taxon>
        <taxon>Saccharomycodaceae</taxon>
        <taxon>Saccharomycodes</taxon>
    </lineage>
</organism>
<dbReference type="InterPro" id="IPR049560">
    <property type="entry name" value="MeTrfase_RsmB-F_NOP2_cat"/>
</dbReference>
<evidence type="ECO:0000313" key="14">
    <source>
        <dbReference type="EMBL" id="SSD60089.1"/>
    </source>
</evidence>
<feature type="compositionally biased region" description="Low complexity" evidence="12">
    <location>
        <begin position="32"/>
        <end position="43"/>
    </location>
</feature>
<evidence type="ECO:0000256" key="5">
    <source>
        <dbReference type="ARBA" id="ARBA00022679"/>
    </source>
</evidence>
<feature type="compositionally biased region" description="Basic and acidic residues" evidence="12">
    <location>
        <begin position="78"/>
        <end position="87"/>
    </location>
</feature>
<keyword evidence="3" id="KW-0690">Ribosome biogenesis</keyword>
<proteinExistence type="inferred from homology"/>
<dbReference type="Gene3D" id="3.40.50.150">
    <property type="entry name" value="Vaccinia Virus protein VP39"/>
    <property type="match status" value="1"/>
</dbReference>
<dbReference type="InterPro" id="IPR011023">
    <property type="entry name" value="Nop2p"/>
</dbReference>
<dbReference type="Pfam" id="PF01189">
    <property type="entry name" value="Methyltr_RsmB-F"/>
    <property type="match status" value="1"/>
</dbReference>